<feature type="binding site" evidence="1">
    <location>
        <position position="61"/>
    </location>
    <ligand>
        <name>K(+)</name>
        <dbReference type="ChEBI" id="CHEBI:29103"/>
    </ligand>
</feature>
<dbReference type="GO" id="GO:0052856">
    <property type="term" value="F:NAD(P)HX epimerase activity"/>
    <property type="evidence" value="ECO:0007669"/>
    <property type="project" value="UniProtKB-UniRule"/>
</dbReference>
<comment type="function">
    <text evidence="1">Catalyzes the epimerization of the S- and R-forms of NAD(P)HX, a damaged form of NAD(P)H that is a result of enzymatic or heat-dependent hydration. This is a prerequisite for the S-specific NAD(P)H-hydrate dehydratase to allow the repair of both epimers of NAD(P)HX.</text>
</comment>
<accession>A0A5C8I395</accession>
<dbReference type="Pfam" id="PF03853">
    <property type="entry name" value="YjeF_N"/>
    <property type="match status" value="1"/>
</dbReference>
<reference evidence="3 4" key="1">
    <citation type="submission" date="2019-08" db="EMBL/GenBank/DDBJ databases">
        <authorList>
            <person name="Dong K."/>
        </authorList>
    </citation>
    <scope>NUCLEOTIDE SEQUENCE [LARGE SCALE GENOMIC DNA]</scope>
    <source>
        <strain evidence="3 4">JCM14558</strain>
    </source>
</reference>
<dbReference type="NCBIfam" id="TIGR00197">
    <property type="entry name" value="yjeF_nterm"/>
    <property type="match status" value="1"/>
</dbReference>
<dbReference type="OrthoDB" id="9806925at2"/>
<dbReference type="EC" id="5.1.99.6" evidence="1"/>
<comment type="caution">
    <text evidence="1">Lacks conserved residue(s) required for the propagation of feature annotation.</text>
</comment>
<feature type="binding site" evidence="1">
    <location>
        <begin position="60"/>
        <end position="64"/>
    </location>
    <ligand>
        <name>(6S)-NADPHX</name>
        <dbReference type="ChEBI" id="CHEBI:64076"/>
    </ligand>
</feature>
<dbReference type="Gene3D" id="3.40.50.10260">
    <property type="entry name" value="YjeF N-terminal domain"/>
    <property type="match status" value="1"/>
</dbReference>
<keyword evidence="1" id="KW-0630">Potassium</keyword>
<keyword evidence="1" id="KW-0479">Metal-binding</keyword>
<gene>
    <name evidence="1" type="primary">nnrE</name>
    <name evidence="3" type="ORF">FVP77_04270</name>
</gene>
<comment type="caution">
    <text evidence="3">The sequence shown here is derived from an EMBL/GenBank/DDBJ whole genome shotgun (WGS) entry which is preliminary data.</text>
</comment>
<dbReference type="EMBL" id="VRSV01000001">
    <property type="protein sequence ID" value="TXK12681.1"/>
    <property type="molecule type" value="Genomic_DNA"/>
</dbReference>
<dbReference type="GO" id="GO:0000166">
    <property type="term" value="F:nucleotide binding"/>
    <property type="evidence" value="ECO:0007669"/>
    <property type="project" value="UniProtKB-KW"/>
</dbReference>
<keyword evidence="1" id="KW-0520">NAD</keyword>
<dbReference type="RefSeq" id="WP_147893393.1">
    <property type="nucleotide sequence ID" value="NZ_BAAANR010000001.1"/>
</dbReference>
<keyword evidence="1" id="KW-0547">Nucleotide-binding</keyword>
<feature type="domain" description="YjeF N-terminal" evidence="2">
    <location>
        <begin position="11"/>
        <end position="216"/>
    </location>
</feature>
<dbReference type="SUPFAM" id="SSF64153">
    <property type="entry name" value="YjeF N-terminal domain-like"/>
    <property type="match status" value="1"/>
</dbReference>
<evidence type="ECO:0000313" key="3">
    <source>
        <dbReference type="EMBL" id="TXK12681.1"/>
    </source>
</evidence>
<name>A0A5C8I395_9MICO</name>
<keyword evidence="1" id="KW-0521">NADP</keyword>
<evidence type="ECO:0000313" key="4">
    <source>
        <dbReference type="Proteomes" id="UP000321034"/>
    </source>
</evidence>
<keyword evidence="1 3" id="KW-0413">Isomerase</keyword>
<dbReference type="AlphaFoldDB" id="A0A5C8I395"/>
<organism evidence="3 4">
    <name type="scientific">Microbacterium hatanonis</name>
    <dbReference type="NCBI Taxonomy" id="404366"/>
    <lineage>
        <taxon>Bacteria</taxon>
        <taxon>Bacillati</taxon>
        <taxon>Actinomycetota</taxon>
        <taxon>Actinomycetes</taxon>
        <taxon>Micrococcales</taxon>
        <taxon>Microbacteriaceae</taxon>
        <taxon>Microbacterium</taxon>
    </lineage>
</organism>
<comment type="catalytic activity">
    <reaction evidence="1">
        <text>(6R)-NADHX = (6S)-NADHX</text>
        <dbReference type="Rhea" id="RHEA:32215"/>
        <dbReference type="ChEBI" id="CHEBI:64074"/>
        <dbReference type="ChEBI" id="CHEBI:64075"/>
        <dbReference type="EC" id="5.1.99.6"/>
    </reaction>
</comment>
<feature type="binding site" evidence="1">
    <location>
        <position position="159"/>
    </location>
    <ligand>
        <name>(6S)-NADPHX</name>
        <dbReference type="ChEBI" id="CHEBI:64076"/>
    </ligand>
</feature>
<dbReference type="InterPro" id="IPR004443">
    <property type="entry name" value="YjeF_N_dom"/>
</dbReference>
<dbReference type="GO" id="GO:0046872">
    <property type="term" value="F:metal ion binding"/>
    <property type="evidence" value="ECO:0007669"/>
    <property type="project" value="UniProtKB-KW"/>
</dbReference>
<evidence type="ECO:0000256" key="1">
    <source>
        <dbReference type="HAMAP-Rule" id="MF_01966"/>
    </source>
</evidence>
<dbReference type="Proteomes" id="UP000321034">
    <property type="component" value="Unassembled WGS sequence"/>
</dbReference>
<dbReference type="HAMAP" id="MF_01966">
    <property type="entry name" value="NADHX_epimerase"/>
    <property type="match status" value="1"/>
</dbReference>
<dbReference type="InterPro" id="IPR036652">
    <property type="entry name" value="YjeF_N_dom_sf"/>
</dbReference>
<proteinExistence type="inferred from homology"/>
<dbReference type="PROSITE" id="PS51385">
    <property type="entry name" value="YJEF_N"/>
    <property type="match status" value="1"/>
</dbReference>
<sequence>MSSSEVLGAYTAAAVRAAEAPLLAAGEPLMLEAAAALAEIAREVLAERPGRVLVLAGAGDNGGDALFAAAELAPLVPVEIVLTSDRVHREALSTALGAGAALRHTADVCSRPGEYAVILDGILGIGAAPDPRLRGAARAVVESLAPVSAASGTVVIAVDLPSGLHPDDGTADSAVLPAAITVTFGAVKAGLVRGRGPELVGEIRVVDLGLAPALARVRPAVTGALDVVRVPRRARV</sequence>
<evidence type="ECO:0000259" key="2">
    <source>
        <dbReference type="PROSITE" id="PS51385"/>
    </source>
</evidence>
<comment type="catalytic activity">
    <reaction evidence="1">
        <text>(6R)-NADPHX = (6S)-NADPHX</text>
        <dbReference type="Rhea" id="RHEA:32227"/>
        <dbReference type="ChEBI" id="CHEBI:64076"/>
        <dbReference type="ChEBI" id="CHEBI:64077"/>
        <dbReference type="EC" id="5.1.99.6"/>
    </reaction>
</comment>
<feature type="binding site" evidence="1">
    <location>
        <position position="120"/>
    </location>
    <ligand>
        <name>K(+)</name>
        <dbReference type="ChEBI" id="CHEBI:29103"/>
    </ligand>
</feature>
<keyword evidence="4" id="KW-1185">Reference proteome</keyword>
<feature type="binding site" evidence="1">
    <location>
        <position position="162"/>
    </location>
    <ligand>
        <name>K(+)</name>
        <dbReference type="ChEBI" id="CHEBI:29103"/>
    </ligand>
</feature>
<comment type="similarity">
    <text evidence="1">Belongs to the NnrE/AIBP family.</text>
</comment>
<comment type="cofactor">
    <cofactor evidence="1">
        <name>K(+)</name>
        <dbReference type="ChEBI" id="CHEBI:29103"/>
    </cofactor>
    <text evidence="1">Binds 1 potassium ion per subunit.</text>
</comment>
<protein>
    <recommendedName>
        <fullName evidence="1">NAD(P)H-hydrate epimerase</fullName>
        <ecNumber evidence="1">5.1.99.6</ecNumber>
    </recommendedName>
    <alternativeName>
        <fullName evidence="1">NAD(P)HX epimerase</fullName>
    </alternativeName>
</protein>